<gene>
    <name evidence="2" type="ORF">G0Q07_10490</name>
</gene>
<evidence type="ECO:0000313" key="3">
    <source>
        <dbReference type="Proteomes" id="UP000474630"/>
    </source>
</evidence>
<dbReference type="EMBL" id="CP048409">
    <property type="protein sequence ID" value="QIA08120.1"/>
    <property type="molecule type" value="Genomic_DNA"/>
</dbReference>
<dbReference type="Gene3D" id="3.40.50.11440">
    <property type="match status" value="1"/>
</dbReference>
<dbReference type="KEGG" id="drc:G0Q07_10490"/>
<dbReference type="InterPro" id="IPR048068">
    <property type="entry name" value="LarA-like"/>
</dbReference>
<dbReference type="Proteomes" id="UP000474630">
    <property type="component" value="Chromosome"/>
</dbReference>
<protein>
    <submittedName>
        <fullName evidence="2">DUF2088 domain-containing protein</fullName>
    </submittedName>
</protein>
<keyword evidence="3" id="KW-1185">Reference proteome</keyword>
<dbReference type="Pfam" id="PF09861">
    <property type="entry name" value="Lar_N"/>
    <property type="match status" value="1"/>
</dbReference>
<dbReference type="InterPro" id="IPR018657">
    <property type="entry name" value="LarA-like_N"/>
</dbReference>
<dbReference type="RefSeq" id="WP_163346041.1">
    <property type="nucleotide sequence ID" value="NZ_CP048409.1"/>
</dbReference>
<dbReference type="PANTHER" id="PTHR33171:SF17">
    <property type="entry name" value="LARA-LIKE N-TERMINAL DOMAIN-CONTAINING PROTEIN"/>
    <property type="match status" value="1"/>
</dbReference>
<dbReference type="AlphaFoldDB" id="A0A6C0RCQ1"/>
<organism evidence="2 3">
    <name type="scientific">Draconibacterium halophilum</name>
    <dbReference type="NCBI Taxonomy" id="2706887"/>
    <lineage>
        <taxon>Bacteria</taxon>
        <taxon>Pseudomonadati</taxon>
        <taxon>Bacteroidota</taxon>
        <taxon>Bacteroidia</taxon>
        <taxon>Marinilabiliales</taxon>
        <taxon>Prolixibacteraceae</taxon>
        <taxon>Draconibacterium</taxon>
    </lineage>
</organism>
<dbReference type="PANTHER" id="PTHR33171">
    <property type="entry name" value="LAR_N DOMAIN-CONTAINING PROTEIN"/>
    <property type="match status" value="1"/>
</dbReference>
<evidence type="ECO:0000259" key="1">
    <source>
        <dbReference type="Pfam" id="PF09861"/>
    </source>
</evidence>
<dbReference type="InterPro" id="IPR043166">
    <property type="entry name" value="LarA-like_C"/>
</dbReference>
<proteinExistence type="predicted"/>
<sequence length="428" mass="48112">MIYFEKGSTETALSADDLRNGLFEAFEKMGAKQKVLAVPPDYTRLPSRAGELTEFTWEYFGERLTDVLPALGTHTPMTMEQISHMFGKMPTELIREHDWRNDVITLGTVPAEFVKEVSEGAVNYTWPAQVNKILVEGNFDLILSIGQVVPHEVVGMANYNKNIFVGTGGVEGINKSHYIGAAYGMERMMGRADTPVRKVFNYASENFSNHLPIVYVQTVVGLNKEGKLQTYGLFIGDDFNVFDKAAKLSLEVNFEMVEKPIKKAVVWLDPTEFKSTWLGNKSIYRTRMALADGAELIVLAPALKEFGEDPQIDALIRKYGYFGTPHTLKLVKENEDLQNNLGAAAHLIHGSSEGRFNITYCPGKAEGNIIQQEIESVGFKYGDYDEVTAKYDPRKLKDGFNIMPDGEEIFYISNPAIGLWAYRDRFDY</sequence>
<accession>A0A6C0RCQ1</accession>
<name>A0A6C0RCQ1_9BACT</name>
<reference evidence="2 3" key="1">
    <citation type="submission" date="2020-02" db="EMBL/GenBank/DDBJ databases">
        <title>Genome sequencing for Draconibacterium sp. strain M1.</title>
        <authorList>
            <person name="Park S.-J."/>
        </authorList>
    </citation>
    <scope>NUCLEOTIDE SEQUENCE [LARGE SCALE GENOMIC DNA]</scope>
    <source>
        <strain evidence="2 3">M1</strain>
    </source>
</reference>
<dbReference type="Gene3D" id="3.90.226.30">
    <property type="match status" value="1"/>
</dbReference>
<dbReference type="GO" id="GO:0050043">
    <property type="term" value="F:lactate racemase activity"/>
    <property type="evidence" value="ECO:0007669"/>
    <property type="project" value="InterPro"/>
</dbReference>
<evidence type="ECO:0000313" key="2">
    <source>
        <dbReference type="EMBL" id="QIA08120.1"/>
    </source>
</evidence>
<feature type="domain" description="LarA-like N-terminal" evidence="1">
    <location>
        <begin position="30"/>
        <end position="179"/>
    </location>
</feature>